<evidence type="ECO:0000256" key="4">
    <source>
        <dbReference type="ARBA" id="ARBA00022989"/>
    </source>
</evidence>
<evidence type="ECO:0000256" key="6">
    <source>
        <dbReference type="SAM" id="MobiDB-lite"/>
    </source>
</evidence>
<feature type="transmembrane region" description="Helical" evidence="7">
    <location>
        <begin position="123"/>
        <end position="140"/>
    </location>
</feature>
<reference evidence="9 10" key="1">
    <citation type="submission" date="2018-06" db="EMBL/GenBank/DDBJ databases">
        <authorList>
            <consortium name="Pathogen Informatics"/>
            <person name="Doyle S."/>
        </authorList>
    </citation>
    <scope>NUCLEOTIDE SEQUENCE [LARGE SCALE GENOMIC DNA]</scope>
    <source>
        <strain evidence="9 10">NCTC7807</strain>
    </source>
</reference>
<keyword evidence="5 7" id="KW-0472">Membrane</keyword>
<feature type="region of interest" description="Disordered" evidence="6">
    <location>
        <begin position="1"/>
        <end position="29"/>
    </location>
</feature>
<keyword evidence="3 7" id="KW-0812">Transmembrane</keyword>
<dbReference type="Proteomes" id="UP000254150">
    <property type="component" value="Unassembled WGS sequence"/>
</dbReference>
<organism evidence="9 10">
    <name type="scientific">Streptomyces griseus</name>
    <dbReference type="NCBI Taxonomy" id="1911"/>
    <lineage>
        <taxon>Bacteria</taxon>
        <taxon>Bacillati</taxon>
        <taxon>Actinomycetota</taxon>
        <taxon>Actinomycetes</taxon>
        <taxon>Kitasatosporales</taxon>
        <taxon>Streptomycetaceae</taxon>
        <taxon>Streptomyces</taxon>
    </lineage>
</organism>
<evidence type="ECO:0000259" key="8">
    <source>
        <dbReference type="Pfam" id="PF04024"/>
    </source>
</evidence>
<dbReference type="PANTHER" id="PTHR33885">
    <property type="entry name" value="PHAGE SHOCK PROTEIN C"/>
    <property type="match status" value="1"/>
</dbReference>
<feature type="compositionally biased region" description="Basic and acidic residues" evidence="6">
    <location>
        <begin position="17"/>
        <end position="27"/>
    </location>
</feature>
<feature type="transmembrane region" description="Helical" evidence="7">
    <location>
        <begin position="287"/>
        <end position="304"/>
    </location>
</feature>
<evidence type="ECO:0000256" key="3">
    <source>
        <dbReference type="ARBA" id="ARBA00022692"/>
    </source>
</evidence>
<feature type="domain" description="Phage shock protein PspC N-terminal" evidence="8">
    <location>
        <begin position="25"/>
        <end position="81"/>
    </location>
</feature>
<evidence type="ECO:0000256" key="2">
    <source>
        <dbReference type="ARBA" id="ARBA00022475"/>
    </source>
</evidence>
<proteinExistence type="predicted"/>
<dbReference type="RefSeq" id="WP_115069750.1">
    <property type="nucleotide sequence ID" value="NZ_UHID01000009.1"/>
</dbReference>
<dbReference type="AlphaFoldDB" id="A0A380PAI5"/>
<evidence type="ECO:0000313" key="9">
    <source>
        <dbReference type="EMBL" id="SUP62200.1"/>
    </source>
</evidence>
<gene>
    <name evidence="9" type="ORF">NCTC7807_05364</name>
</gene>
<feature type="compositionally biased region" description="Pro residues" evidence="6">
    <location>
        <begin position="1"/>
        <end position="16"/>
    </location>
</feature>
<feature type="region of interest" description="Disordered" evidence="6">
    <location>
        <begin position="200"/>
        <end position="221"/>
    </location>
</feature>
<evidence type="ECO:0000256" key="1">
    <source>
        <dbReference type="ARBA" id="ARBA00004162"/>
    </source>
</evidence>
<comment type="subcellular location">
    <subcellularLocation>
        <location evidence="1">Cell membrane</location>
        <topology evidence="1">Single-pass membrane protein</topology>
    </subcellularLocation>
</comment>
<feature type="transmembrane region" description="Helical" evidence="7">
    <location>
        <begin position="51"/>
        <end position="78"/>
    </location>
</feature>
<dbReference type="GO" id="GO:0005886">
    <property type="term" value="C:plasma membrane"/>
    <property type="evidence" value="ECO:0007669"/>
    <property type="project" value="UniProtKB-SubCell"/>
</dbReference>
<feature type="transmembrane region" description="Helical" evidence="7">
    <location>
        <begin position="230"/>
        <end position="250"/>
    </location>
</feature>
<sequence length="431" mass="44812">MTPPPTGATGAPPAPEPRTEERPPGFRRDRRHRKIGGVCAGLGLHYGLDPLIFRICLAVLSATGGVGLLFYGFAWLLVPYEGEEENEARRLLSGRVDGPALTAVLFALVGCGLLLSVINNGQLLWFAVLLGLLLAGAAHWSRTRPEQGERAQEGMPPEPQAPPVPDGPESWWRGPIVKDGTHDGATGYLWGPAALADGTGGATSTRARASGCGRRPADALAERPRRPRSLGLLTFLLACAAGTLTAFAGWHTQPLGTALQTGLAVALGVLGLGVAVSAFLGRTGLGTIFLAVLTAVALAGAANLPRDATTDWSSPTWRPADTAALRPDYRIGTGDATLDLSEVTVPRGERASVRARVATGHLRVLLPRTSTVHLTAESGIGTVHLPGDRDGGVPVGNDVSRKATYPAGDGGVLTVHVETGFGLTEVTRATP</sequence>
<feature type="region of interest" description="Disordered" evidence="6">
    <location>
        <begin position="144"/>
        <end position="174"/>
    </location>
</feature>
<evidence type="ECO:0000256" key="5">
    <source>
        <dbReference type="ARBA" id="ARBA00023136"/>
    </source>
</evidence>
<dbReference type="Pfam" id="PF04024">
    <property type="entry name" value="PspC"/>
    <property type="match status" value="1"/>
</dbReference>
<keyword evidence="2" id="KW-1003">Cell membrane</keyword>
<dbReference type="InterPro" id="IPR052027">
    <property type="entry name" value="PspC"/>
</dbReference>
<feature type="compositionally biased region" description="Pro residues" evidence="6">
    <location>
        <begin position="156"/>
        <end position="166"/>
    </location>
</feature>
<accession>A0A380PAI5</accession>
<feature type="transmembrane region" description="Helical" evidence="7">
    <location>
        <begin position="99"/>
        <end position="117"/>
    </location>
</feature>
<name>A0A380PAI5_STRGR</name>
<feature type="transmembrane region" description="Helical" evidence="7">
    <location>
        <begin position="262"/>
        <end position="280"/>
    </location>
</feature>
<evidence type="ECO:0000313" key="10">
    <source>
        <dbReference type="Proteomes" id="UP000254150"/>
    </source>
</evidence>
<keyword evidence="4 7" id="KW-1133">Transmembrane helix</keyword>
<protein>
    <submittedName>
        <fullName evidence="9">Integral membrane protein</fullName>
    </submittedName>
</protein>
<dbReference type="PANTHER" id="PTHR33885:SF3">
    <property type="entry name" value="PHAGE SHOCK PROTEIN C"/>
    <property type="match status" value="1"/>
</dbReference>
<dbReference type="InterPro" id="IPR007168">
    <property type="entry name" value="Phageshock_PspC_N"/>
</dbReference>
<evidence type="ECO:0000256" key="7">
    <source>
        <dbReference type="SAM" id="Phobius"/>
    </source>
</evidence>
<dbReference type="EMBL" id="UHID01000009">
    <property type="protein sequence ID" value="SUP62200.1"/>
    <property type="molecule type" value="Genomic_DNA"/>
</dbReference>